<organism evidence="1">
    <name type="scientific">marine sediment metagenome</name>
    <dbReference type="NCBI Taxonomy" id="412755"/>
    <lineage>
        <taxon>unclassified sequences</taxon>
        <taxon>metagenomes</taxon>
        <taxon>ecological metagenomes</taxon>
    </lineage>
</organism>
<comment type="caution">
    <text evidence="1">The sequence shown here is derived from an EMBL/GenBank/DDBJ whole genome shotgun (WGS) entry which is preliminary data.</text>
</comment>
<proteinExistence type="predicted"/>
<dbReference type="EMBL" id="LAZR01058901">
    <property type="protein sequence ID" value="KKK68935.1"/>
    <property type="molecule type" value="Genomic_DNA"/>
</dbReference>
<name>A0A0F8Y5N1_9ZZZZ</name>
<sequence>MAVNIADIIKQLEKSRARANKENIARYGAGLKELGGGRETLRGLYSQADDLSSIIGRQAAQDVNRGAQRGQAMGIQNLISSGLGNTTITGAMMRGVEEDRRRAMQGVEEQKAQQQMGLLTQQAGQEFGMSGTIADFMASRSD</sequence>
<protein>
    <submittedName>
        <fullName evidence="1">Uncharacterized protein</fullName>
    </submittedName>
</protein>
<evidence type="ECO:0000313" key="1">
    <source>
        <dbReference type="EMBL" id="KKK68935.1"/>
    </source>
</evidence>
<feature type="non-terminal residue" evidence="1">
    <location>
        <position position="142"/>
    </location>
</feature>
<accession>A0A0F8Y5N1</accession>
<gene>
    <name evidence="1" type="ORF">LCGC14_2939090</name>
</gene>
<dbReference type="AlphaFoldDB" id="A0A0F8Y5N1"/>
<reference evidence="1" key="1">
    <citation type="journal article" date="2015" name="Nature">
        <title>Complex archaea that bridge the gap between prokaryotes and eukaryotes.</title>
        <authorList>
            <person name="Spang A."/>
            <person name="Saw J.H."/>
            <person name="Jorgensen S.L."/>
            <person name="Zaremba-Niedzwiedzka K."/>
            <person name="Martijn J."/>
            <person name="Lind A.E."/>
            <person name="van Eijk R."/>
            <person name="Schleper C."/>
            <person name="Guy L."/>
            <person name="Ettema T.J."/>
        </authorList>
    </citation>
    <scope>NUCLEOTIDE SEQUENCE</scope>
</reference>